<dbReference type="SUPFAM" id="SSF54593">
    <property type="entry name" value="Glyoxalase/Bleomycin resistance protein/Dihydroxybiphenyl dioxygenase"/>
    <property type="match status" value="3"/>
</dbReference>
<dbReference type="InterPro" id="IPR037523">
    <property type="entry name" value="VOC_core"/>
</dbReference>
<reference evidence="3" key="1">
    <citation type="journal article" date="2019" name="Int. J. Syst. Evol. Microbiol.">
        <title>The Global Catalogue of Microorganisms (GCM) 10K type strain sequencing project: providing services to taxonomists for standard genome sequencing and annotation.</title>
        <authorList>
            <consortium name="The Broad Institute Genomics Platform"/>
            <consortium name="The Broad Institute Genome Sequencing Center for Infectious Disease"/>
            <person name="Wu L."/>
            <person name="Ma J."/>
        </authorList>
    </citation>
    <scope>NUCLEOTIDE SEQUENCE [LARGE SCALE GENOMIC DNA]</scope>
    <source>
        <strain evidence="3">JCM 16702</strain>
    </source>
</reference>
<dbReference type="InterPro" id="IPR041581">
    <property type="entry name" value="Glyoxalase_6"/>
</dbReference>
<organism evidence="2 3">
    <name type="scientific">Actinomadura miaoliensis</name>
    <dbReference type="NCBI Taxonomy" id="430685"/>
    <lineage>
        <taxon>Bacteria</taxon>
        <taxon>Bacillati</taxon>
        <taxon>Actinomycetota</taxon>
        <taxon>Actinomycetes</taxon>
        <taxon>Streptosporangiales</taxon>
        <taxon>Thermomonosporaceae</taxon>
        <taxon>Actinomadura</taxon>
    </lineage>
</organism>
<dbReference type="PROSITE" id="PS51819">
    <property type="entry name" value="VOC"/>
    <property type="match status" value="3"/>
</dbReference>
<feature type="domain" description="VOC" evidence="1">
    <location>
        <begin position="55"/>
        <end position="180"/>
    </location>
</feature>
<dbReference type="Pfam" id="PF18029">
    <property type="entry name" value="Glyoxalase_6"/>
    <property type="match status" value="1"/>
</dbReference>
<accession>A0ABP7W816</accession>
<dbReference type="EMBL" id="BAAAZG010000036">
    <property type="protein sequence ID" value="GAA4083334.1"/>
    <property type="molecule type" value="Genomic_DNA"/>
</dbReference>
<dbReference type="InterPro" id="IPR004360">
    <property type="entry name" value="Glyas_Fos-R_dOase_dom"/>
</dbReference>
<evidence type="ECO:0000313" key="3">
    <source>
        <dbReference type="Proteomes" id="UP001500683"/>
    </source>
</evidence>
<dbReference type="InterPro" id="IPR052164">
    <property type="entry name" value="Anthracycline_SecMetBiosynth"/>
</dbReference>
<dbReference type="PANTHER" id="PTHR33993:SF14">
    <property type="entry name" value="GB|AAF24581.1"/>
    <property type="match status" value="1"/>
</dbReference>
<dbReference type="Proteomes" id="UP001500683">
    <property type="component" value="Unassembled WGS sequence"/>
</dbReference>
<keyword evidence="3" id="KW-1185">Reference proteome</keyword>
<dbReference type="CDD" id="cd07246">
    <property type="entry name" value="VOC_like"/>
    <property type="match status" value="1"/>
</dbReference>
<gene>
    <name evidence="2" type="ORF">GCM10022214_48640</name>
</gene>
<name>A0ABP7W816_9ACTN</name>
<dbReference type="RefSeq" id="WP_344951744.1">
    <property type="nucleotide sequence ID" value="NZ_BAAAZG010000036.1"/>
</dbReference>
<dbReference type="Gene3D" id="3.30.720.110">
    <property type="match status" value="1"/>
</dbReference>
<sequence>MTDPLEALRAPIEPVDPDPAFAARLRERVRRALLEPKEAGMTTDTRDVVSPVEARLHTLTPYLCVDDGQRALEWYSRAFGARLRTEPTVMEDGRVGHAELAIGDSVLMLADEWPELGLVGPRRRGGPSQSIYLTVPDVDTVVDRAVELGAELSRPVADHPYGRNGVIHDPFGHRWMITTPPPSARPTLTLRHGDIGYMALWVPDVQRAADFYGPVLGWRFTAGSAPQGRQVEGPSGQRVGLWGDQDHATLFPCFMVDDVHTAVRRVRQAGGEAEEPTRAPYGLVSNCTDDQGMPFALLQTTEEMTAPAQPAPGSVAYLTFEVPDSERFRAFFGAVLGWTFSPGRVPGGWNVLNGGTEVRPMSGLHGGHDRSRVVPMYAVDDIEAAIARVRASGGECSAPEPQHYGISSMCTDNQGSRFYLGQLR</sequence>
<dbReference type="Gene3D" id="3.10.180.10">
    <property type="entry name" value="2,3-Dihydroxybiphenyl 1,2-Dioxygenase, domain 1"/>
    <property type="match status" value="2"/>
</dbReference>
<feature type="domain" description="VOC" evidence="1">
    <location>
        <begin position="194"/>
        <end position="300"/>
    </location>
</feature>
<comment type="caution">
    <text evidence="2">The sequence shown here is derived from an EMBL/GenBank/DDBJ whole genome shotgun (WGS) entry which is preliminary data.</text>
</comment>
<dbReference type="PANTHER" id="PTHR33993">
    <property type="entry name" value="GLYOXALASE-RELATED"/>
    <property type="match status" value="1"/>
</dbReference>
<dbReference type="InterPro" id="IPR029068">
    <property type="entry name" value="Glyas_Bleomycin-R_OHBP_Dase"/>
</dbReference>
<protein>
    <submittedName>
        <fullName evidence="2">VOC family protein</fullName>
    </submittedName>
</protein>
<dbReference type="Gene3D" id="3.30.720.120">
    <property type="match status" value="1"/>
</dbReference>
<evidence type="ECO:0000259" key="1">
    <source>
        <dbReference type="PROSITE" id="PS51819"/>
    </source>
</evidence>
<evidence type="ECO:0000313" key="2">
    <source>
        <dbReference type="EMBL" id="GAA4083334.1"/>
    </source>
</evidence>
<feature type="domain" description="VOC" evidence="1">
    <location>
        <begin position="314"/>
        <end position="423"/>
    </location>
</feature>
<proteinExistence type="predicted"/>
<dbReference type="Pfam" id="PF00903">
    <property type="entry name" value="Glyoxalase"/>
    <property type="match status" value="2"/>
</dbReference>